<comment type="similarity">
    <text evidence="2">Belongs to the FPG family.</text>
</comment>
<keyword evidence="11" id="KW-0511">Multifunctional enzyme</keyword>
<dbReference type="Gene3D" id="1.10.8.50">
    <property type="match status" value="1"/>
</dbReference>
<dbReference type="SUPFAM" id="SSF81624">
    <property type="entry name" value="N-terminal domain of MutM-like DNA repair proteins"/>
    <property type="match status" value="1"/>
</dbReference>
<keyword evidence="10" id="KW-0456">Lyase</keyword>
<dbReference type="RefSeq" id="WP_398279733.1">
    <property type="nucleotide sequence ID" value="NZ_JBITLV010000003.1"/>
</dbReference>
<dbReference type="InterPro" id="IPR015886">
    <property type="entry name" value="H2TH_FPG"/>
</dbReference>
<evidence type="ECO:0000256" key="7">
    <source>
        <dbReference type="ARBA" id="ARBA00022833"/>
    </source>
</evidence>
<keyword evidence="17" id="KW-1185">Reference proteome</keyword>
<dbReference type="SUPFAM" id="SSF46946">
    <property type="entry name" value="S13-like H2TH domain"/>
    <property type="match status" value="1"/>
</dbReference>
<evidence type="ECO:0000259" key="15">
    <source>
        <dbReference type="PROSITE" id="PS51068"/>
    </source>
</evidence>
<evidence type="ECO:0000256" key="13">
    <source>
        <dbReference type="PROSITE-ProRule" id="PRU00391"/>
    </source>
</evidence>
<proteinExistence type="inferred from homology"/>
<evidence type="ECO:0000256" key="8">
    <source>
        <dbReference type="ARBA" id="ARBA00023125"/>
    </source>
</evidence>
<dbReference type="PROSITE" id="PS51068">
    <property type="entry name" value="FPG_CAT"/>
    <property type="match status" value="1"/>
</dbReference>
<evidence type="ECO:0000313" key="17">
    <source>
        <dbReference type="Proteomes" id="UP001612915"/>
    </source>
</evidence>
<evidence type="ECO:0000259" key="14">
    <source>
        <dbReference type="PROSITE" id="PS51066"/>
    </source>
</evidence>
<gene>
    <name evidence="16" type="ORF">ACIB24_11300</name>
</gene>
<dbReference type="InterPro" id="IPR035937">
    <property type="entry name" value="FPG_N"/>
</dbReference>
<evidence type="ECO:0000256" key="2">
    <source>
        <dbReference type="ARBA" id="ARBA00009409"/>
    </source>
</evidence>
<protein>
    <submittedName>
        <fullName evidence="16">Fpg/Nei family DNA glycosylase</fullName>
    </submittedName>
</protein>
<dbReference type="Gene3D" id="3.20.190.10">
    <property type="entry name" value="MutM-like, N-terminal"/>
    <property type="match status" value="1"/>
</dbReference>
<dbReference type="Pfam" id="PF06831">
    <property type="entry name" value="H2TH"/>
    <property type="match status" value="1"/>
</dbReference>
<dbReference type="PANTHER" id="PTHR22993:SF9">
    <property type="entry name" value="FORMAMIDOPYRIMIDINE-DNA GLYCOSYLASE"/>
    <property type="match status" value="1"/>
</dbReference>
<dbReference type="SUPFAM" id="SSF57716">
    <property type="entry name" value="Glucocorticoid receptor-like (DNA-binding domain)"/>
    <property type="match status" value="1"/>
</dbReference>
<evidence type="ECO:0000256" key="3">
    <source>
        <dbReference type="ARBA" id="ARBA00022723"/>
    </source>
</evidence>
<evidence type="ECO:0000256" key="10">
    <source>
        <dbReference type="ARBA" id="ARBA00023239"/>
    </source>
</evidence>
<keyword evidence="3" id="KW-0479">Metal-binding</keyword>
<feature type="domain" description="FPG-type" evidence="14">
    <location>
        <begin position="238"/>
        <end position="272"/>
    </location>
</feature>
<comment type="caution">
    <text evidence="16">The sequence shown here is derived from an EMBL/GenBank/DDBJ whole genome shotgun (WGS) entry which is preliminary data.</text>
</comment>
<dbReference type="InterPro" id="IPR012319">
    <property type="entry name" value="FPG_cat"/>
</dbReference>
<keyword evidence="8" id="KW-0238">DNA-binding</keyword>
<evidence type="ECO:0000256" key="1">
    <source>
        <dbReference type="ARBA" id="ARBA00001668"/>
    </source>
</evidence>
<keyword evidence="12" id="KW-0326">Glycosidase</keyword>
<reference evidence="16 17" key="1">
    <citation type="submission" date="2024-10" db="EMBL/GenBank/DDBJ databases">
        <title>The Natural Products Discovery Center: Release of the First 8490 Sequenced Strains for Exploring Actinobacteria Biosynthetic Diversity.</title>
        <authorList>
            <person name="Kalkreuter E."/>
            <person name="Kautsar S.A."/>
            <person name="Yang D."/>
            <person name="Bader C.D."/>
            <person name="Teijaro C.N."/>
            <person name="Fluegel L."/>
            <person name="Davis C.M."/>
            <person name="Simpson J.R."/>
            <person name="Lauterbach L."/>
            <person name="Steele A.D."/>
            <person name="Gui C."/>
            <person name="Meng S."/>
            <person name="Li G."/>
            <person name="Viehrig K."/>
            <person name="Ye F."/>
            <person name="Su P."/>
            <person name="Kiefer A.F."/>
            <person name="Nichols A."/>
            <person name="Cepeda A.J."/>
            <person name="Yan W."/>
            <person name="Fan B."/>
            <person name="Jiang Y."/>
            <person name="Adhikari A."/>
            <person name="Zheng C.-J."/>
            <person name="Schuster L."/>
            <person name="Cowan T.M."/>
            <person name="Smanski M.J."/>
            <person name="Chevrette M.G."/>
            <person name="De Carvalho L.P.S."/>
            <person name="Shen B."/>
        </authorList>
    </citation>
    <scope>NUCLEOTIDE SEQUENCE [LARGE SCALE GENOMIC DNA]</scope>
    <source>
        <strain evidence="16 17">NPDC049639</strain>
    </source>
</reference>
<dbReference type="EMBL" id="JBITLV010000003">
    <property type="protein sequence ID" value="MFI7587650.1"/>
    <property type="molecule type" value="Genomic_DNA"/>
</dbReference>
<dbReference type="PANTHER" id="PTHR22993">
    <property type="entry name" value="FORMAMIDOPYRIMIDINE-DNA GLYCOSYLASE"/>
    <property type="match status" value="1"/>
</dbReference>
<organism evidence="16 17">
    <name type="scientific">Spongisporangium articulatum</name>
    <dbReference type="NCBI Taxonomy" id="3362603"/>
    <lineage>
        <taxon>Bacteria</taxon>
        <taxon>Bacillati</taxon>
        <taxon>Actinomycetota</taxon>
        <taxon>Actinomycetes</taxon>
        <taxon>Kineosporiales</taxon>
        <taxon>Kineosporiaceae</taxon>
        <taxon>Spongisporangium</taxon>
    </lineage>
</organism>
<dbReference type="InterPro" id="IPR010979">
    <property type="entry name" value="Ribosomal_uS13-like_H2TH"/>
</dbReference>
<evidence type="ECO:0000256" key="4">
    <source>
        <dbReference type="ARBA" id="ARBA00022763"/>
    </source>
</evidence>
<dbReference type="SMART" id="SM00898">
    <property type="entry name" value="Fapy_DNA_glyco"/>
    <property type="match status" value="1"/>
</dbReference>
<keyword evidence="7" id="KW-0862">Zinc</keyword>
<evidence type="ECO:0000256" key="9">
    <source>
        <dbReference type="ARBA" id="ARBA00023204"/>
    </source>
</evidence>
<sequence>MPELPEVETARAAIERSGLGRRIVDVDDTDSYECRPHAPGQIRAALVGHEFTVAHRRGKSMWVETDGGPVLGLHLGMSGKIVAVEATPDGAAVADQGGDYWNNNRPVNLEALRKWSRFSLTFSDGGRLHLLDPRRLGRARLDPDVSGLGPDAFDVGRNEFRARVGRGRIPLKARLLDQETIAGVGNLLADEALWRARLDPRRPAGDLTTEELDGLRRAVRAAVRHAITHGGVHTGEIVPFRKAGEHCPRCGTEMRRATVGGRTTWWCPEEQR</sequence>
<keyword evidence="5 13" id="KW-0863">Zinc-finger</keyword>
<evidence type="ECO:0000256" key="6">
    <source>
        <dbReference type="ARBA" id="ARBA00022801"/>
    </source>
</evidence>
<accession>A0ABW8AMN3</accession>
<dbReference type="Pfam" id="PF01149">
    <property type="entry name" value="Fapy_DNA_glyco"/>
    <property type="match status" value="1"/>
</dbReference>
<evidence type="ECO:0000256" key="11">
    <source>
        <dbReference type="ARBA" id="ARBA00023268"/>
    </source>
</evidence>
<dbReference type="InterPro" id="IPR000214">
    <property type="entry name" value="Znf_DNA_glyclase/AP_lyase"/>
</dbReference>
<dbReference type="SMART" id="SM01232">
    <property type="entry name" value="H2TH"/>
    <property type="match status" value="1"/>
</dbReference>
<evidence type="ECO:0000256" key="5">
    <source>
        <dbReference type="ARBA" id="ARBA00022771"/>
    </source>
</evidence>
<keyword evidence="4" id="KW-0227">DNA damage</keyword>
<evidence type="ECO:0000256" key="12">
    <source>
        <dbReference type="ARBA" id="ARBA00023295"/>
    </source>
</evidence>
<keyword evidence="6" id="KW-0378">Hydrolase</keyword>
<comment type="catalytic activity">
    <reaction evidence="1">
        <text>Hydrolysis of DNA containing ring-opened 7-methylguanine residues, releasing 2,6-diamino-4-hydroxy-5-(N-methyl)formamidopyrimidine.</text>
        <dbReference type="EC" id="3.2.2.23"/>
    </reaction>
</comment>
<name>A0ABW8AMN3_9ACTN</name>
<keyword evidence="9" id="KW-0234">DNA repair</keyword>
<dbReference type="Proteomes" id="UP001612915">
    <property type="component" value="Unassembled WGS sequence"/>
</dbReference>
<evidence type="ECO:0000313" key="16">
    <source>
        <dbReference type="EMBL" id="MFI7587650.1"/>
    </source>
</evidence>
<feature type="domain" description="Formamidopyrimidine-DNA glycosylase catalytic" evidence="15">
    <location>
        <begin position="2"/>
        <end position="137"/>
    </location>
</feature>
<dbReference type="PROSITE" id="PS51066">
    <property type="entry name" value="ZF_FPG_2"/>
    <property type="match status" value="1"/>
</dbReference>